<dbReference type="EMBL" id="LFRF01000003">
    <property type="protein sequence ID" value="KND93607.1"/>
    <property type="molecule type" value="Genomic_DNA"/>
</dbReference>
<keyword evidence="9" id="KW-0961">Cell wall biogenesis/degradation</keyword>
<comment type="caution">
    <text evidence="13">The sequence shown here is derived from an EMBL/GenBank/DDBJ whole genome shotgun (WGS) entry which is preliminary data.</text>
</comment>
<keyword evidence="4 10" id="KW-0812">Transmembrane</keyword>
<keyword evidence="5 11" id="KW-0732">Signal</keyword>
<dbReference type="STRING" id="1163406.A0A0L0NHJ4"/>
<gene>
    <name evidence="13" type="ORF">TOPH_01838</name>
</gene>
<keyword evidence="8 10" id="KW-0472">Membrane</keyword>
<evidence type="ECO:0000256" key="8">
    <source>
        <dbReference type="ARBA" id="ARBA00023136"/>
    </source>
</evidence>
<evidence type="ECO:0000256" key="1">
    <source>
        <dbReference type="ARBA" id="ARBA00004115"/>
    </source>
</evidence>
<keyword evidence="7 10" id="KW-1133">Transmembrane helix</keyword>
<evidence type="ECO:0000256" key="5">
    <source>
        <dbReference type="ARBA" id="ARBA00022729"/>
    </source>
</evidence>
<feature type="unsure residue" description="D or N" evidence="13">
    <location>
        <position position="76"/>
    </location>
</feature>
<dbReference type="Proteomes" id="UP000036947">
    <property type="component" value="Unassembled WGS sequence"/>
</dbReference>
<dbReference type="GO" id="GO:0006078">
    <property type="term" value="P:(1-&gt;6)-beta-D-glucan biosynthetic process"/>
    <property type="evidence" value="ECO:0007669"/>
    <property type="project" value="TreeGrafter"/>
</dbReference>
<organism evidence="13 14">
    <name type="scientific">Tolypocladium ophioglossoides (strain CBS 100239)</name>
    <name type="common">Snaketongue truffleclub</name>
    <name type="synonym">Elaphocordyceps ophioglossoides</name>
    <dbReference type="NCBI Taxonomy" id="1163406"/>
    <lineage>
        <taxon>Eukaryota</taxon>
        <taxon>Fungi</taxon>
        <taxon>Dikarya</taxon>
        <taxon>Ascomycota</taxon>
        <taxon>Pezizomycotina</taxon>
        <taxon>Sordariomycetes</taxon>
        <taxon>Hypocreomycetidae</taxon>
        <taxon>Hypocreales</taxon>
        <taxon>Ophiocordycipitaceae</taxon>
        <taxon>Tolypocladium</taxon>
    </lineage>
</organism>
<reference evidence="13 14" key="1">
    <citation type="journal article" date="2015" name="BMC Genomics">
        <title>The genome of the truffle-parasite Tolypocladium ophioglossoides and the evolution of antifungal peptaibiotics.</title>
        <authorList>
            <person name="Quandt C.A."/>
            <person name="Bushley K.E."/>
            <person name="Spatafora J.W."/>
        </authorList>
    </citation>
    <scope>NUCLEOTIDE SEQUENCE [LARGE SCALE GENOMIC DNA]</scope>
    <source>
        <strain evidence="13 14">CBS 100239</strain>
    </source>
</reference>
<evidence type="ECO:0000313" key="13">
    <source>
        <dbReference type="EMBL" id="KND93607.1"/>
    </source>
</evidence>
<evidence type="ECO:0000256" key="3">
    <source>
        <dbReference type="ARBA" id="ARBA00022089"/>
    </source>
</evidence>
<comment type="subcellular location">
    <subcellularLocation>
        <location evidence="1">Endoplasmic reticulum membrane</location>
        <topology evidence="1">Single-pass type I membrane protein</topology>
    </subcellularLocation>
</comment>
<evidence type="ECO:0000313" key="14">
    <source>
        <dbReference type="Proteomes" id="UP000036947"/>
    </source>
</evidence>
<dbReference type="InterPro" id="IPR037654">
    <property type="entry name" value="Big1"/>
</dbReference>
<dbReference type="InterPro" id="IPR046756">
    <property type="entry name" value="VAS1/VOA1_TM"/>
</dbReference>
<keyword evidence="6" id="KW-0256">Endoplasmic reticulum</keyword>
<feature type="chain" id="PRO_5005544936" description="Protein BIG1" evidence="11">
    <location>
        <begin position="19"/>
        <end position="272"/>
    </location>
</feature>
<evidence type="ECO:0000256" key="2">
    <source>
        <dbReference type="ARBA" id="ARBA00008203"/>
    </source>
</evidence>
<dbReference type="GO" id="GO:0005789">
    <property type="term" value="C:endoplasmic reticulum membrane"/>
    <property type="evidence" value="ECO:0007669"/>
    <property type="project" value="UniProtKB-SubCell"/>
</dbReference>
<evidence type="ECO:0000256" key="7">
    <source>
        <dbReference type="ARBA" id="ARBA00022989"/>
    </source>
</evidence>
<dbReference type="Pfam" id="PF20520">
    <property type="entry name" value="Ac45-VOA1_TM"/>
    <property type="match status" value="1"/>
</dbReference>
<evidence type="ECO:0000256" key="10">
    <source>
        <dbReference type="SAM" id="Phobius"/>
    </source>
</evidence>
<feature type="transmembrane region" description="Helical" evidence="10">
    <location>
        <begin position="223"/>
        <end position="246"/>
    </location>
</feature>
<name>A0A0L0NHJ4_TOLOC</name>
<feature type="signal peptide" evidence="11">
    <location>
        <begin position="1"/>
        <end position="18"/>
    </location>
</feature>
<evidence type="ECO:0000256" key="11">
    <source>
        <dbReference type="SAM" id="SignalP"/>
    </source>
</evidence>
<feature type="domain" description="V-type proton ATPase subunit S1/VOA1 transmembrane" evidence="12">
    <location>
        <begin position="222"/>
        <end position="261"/>
    </location>
</feature>
<dbReference type="GO" id="GO:0071555">
    <property type="term" value="P:cell wall organization"/>
    <property type="evidence" value="ECO:0007669"/>
    <property type="project" value="UniProtKB-KW"/>
</dbReference>
<sequence>MRLQIFAGALVLPGAALALSDSSPWVLLSTSKFQDASNHDQIQTSSEVLRHTKEILATCLTDRYLVVTQPGVHAADLRRADGCSMPHLCRAVEDPRVRSRYTVSEVVGDVTNSGMAEHIKAACTKKKKAVTVEEIGLASLPSQDRASTLSENDAILASSLEASTKSDSYTILLFSTPAEPAYEPEFVDSLHMDLKRDVQGIPTRQEENKTQRDTRPLFEKYQFFTPGIFMGLIVAILLLSILYVGLKALSSLEVSYGAFEKEMGPAAQKKQQ</sequence>
<dbReference type="PANTHER" id="PTHR28285">
    <property type="entry name" value="PROTEIN BIG1"/>
    <property type="match status" value="1"/>
</dbReference>
<comment type="similarity">
    <text evidence="2">Belongs to the BIG1 family.</text>
</comment>
<proteinExistence type="inferred from homology"/>
<evidence type="ECO:0000259" key="12">
    <source>
        <dbReference type="Pfam" id="PF20520"/>
    </source>
</evidence>
<dbReference type="GO" id="GO:0009272">
    <property type="term" value="P:fungal-type cell wall biogenesis"/>
    <property type="evidence" value="ECO:0007669"/>
    <property type="project" value="TreeGrafter"/>
</dbReference>
<accession>A0A0L0NHJ4</accession>
<dbReference type="OrthoDB" id="9985059at2759"/>
<dbReference type="PANTHER" id="PTHR28285:SF1">
    <property type="entry name" value="PROTEIN BIG1"/>
    <property type="match status" value="1"/>
</dbReference>
<keyword evidence="14" id="KW-1185">Reference proteome</keyword>
<evidence type="ECO:0000256" key="4">
    <source>
        <dbReference type="ARBA" id="ARBA00022692"/>
    </source>
</evidence>
<dbReference type="AlphaFoldDB" id="A0A0L0NHJ4"/>
<protein>
    <recommendedName>
        <fullName evidence="3">Protein BIG1</fullName>
    </recommendedName>
</protein>
<evidence type="ECO:0000256" key="9">
    <source>
        <dbReference type="ARBA" id="ARBA00023316"/>
    </source>
</evidence>
<evidence type="ECO:0000256" key="6">
    <source>
        <dbReference type="ARBA" id="ARBA00022824"/>
    </source>
</evidence>